<sequence length="467" mass="51455">MAISHRHWLELLRRARSCSDPFAAAALYPHAAGGHREALAQRLFQARADCLQLAAAPFLPASVLSALAQRCAHDEMVLVRLARNPATPAHALAHVWDAARSARTCELLARHPNTPRMVLAALAGCNPAPPVLRALCENTGVAPELLADLERRHPAGLERLLAVNLATDARTLDTLWQSTVEPAVRAQILLHPACPARLLTRLPDGVLERRSLARQVRTSADGDAAVRRAAAAQAALPMAALLTLCFDRDAGVRRTIAGRADLPPRLVDWLLEDADVWVRRTVARNAACPVDRLTRLAGDAEADVRRGVARHPACPPELLERLSLDPVPWVQAGVAYRHDISVQLVRRLARSTDIDVLAGVAQQREVSPTRLAALARHDSPDVRRAVILNRHASRSVLLMLRKDGYALHRALLVDHPHLTDADRWRMRNDPDSQVRFRVFAHFARQAGEAFCLPRQERAAPLRTMETI</sequence>
<accession>A0ACD3SNB5</accession>
<evidence type="ECO:0000313" key="2">
    <source>
        <dbReference type="Proteomes" id="UP000004277"/>
    </source>
</evidence>
<evidence type="ECO:0000313" key="1">
    <source>
        <dbReference type="EMBL" id="TMS57625.1"/>
    </source>
</evidence>
<dbReference type="Proteomes" id="UP000004277">
    <property type="component" value="Unassembled WGS sequence"/>
</dbReference>
<gene>
    <name evidence="1" type="ORF">MW7_012115</name>
</gene>
<organism evidence="1 2">
    <name type="scientific">Imbroritus primus</name>
    <dbReference type="NCBI Taxonomy" id="3058603"/>
    <lineage>
        <taxon>Bacteria</taxon>
        <taxon>Pseudomonadati</taxon>
        <taxon>Pseudomonadota</taxon>
        <taxon>Betaproteobacteria</taxon>
        <taxon>Burkholderiales</taxon>
        <taxon>Burkholderiaceae</taxon>
        <taxon>Imbroritus</taxon>
    </lineage>
</organism>
<comment type="caution">
    <text evidence="1">The sequence shown here is derived from an EMBL/GenBank/DDBJ whole genome shotgun (WGS) entry which is preliminary data.</text>
</comment>
<proteinExistence type="predicted"/>
<keyword evidence="2" id="KW-1185">Reference proteome</keyword>
<dbReference type="EMBL" id="AKCV02000022">
    <property type="protein sequence ID" value="TMS57625.1"/>
    <property type="molecule type" value="Genomic_DNA"/>
</dbReference>
<name>A0ACD3SNB5_9BURK</name>
<reference evidence="1" key="1">
    <citation type="submission" date="2019-05" db="EMBL/GenBank/DDBJ databases">
        <title>Revised genome assembly of Burkholderiaceae (previously Ralstonia) sp. PBA.</title>
        <authorList>
            <person name="Gan H.M."/>
        </authorList>
    </citation>
    <scope>NUCLEOTIDE SEQUENCE</scope>
    <source>
        <strain evidence="1">PBA</strain>
    </source>
</reference>
<protein>
    <submittedName>
        <fullName evidence="1">Uncharacterized protein</fullName>
    </submittedName>
</protein>